<dbReference type="Pfam" id="PF00590">
    <property type="entry name" value="TP_methylase"/>
    <property type="match status" value="1"/>
</dbReference>
<dbReference type="NCBIfam" id="NF004790">
    <property type="entry name" value="PRK06136.1"/>
    <property type="match status" value="1"/>
</dbReference>
<dbReference type="PANTHER" id="PTHR45790">
    <property type="entry name" value="SIROHEME SYNTHASE-RELATED"/>
    <property type="match status" value="1"/>
</dbReference>
<dbReference type="EMBL" id="FXAK01000008">
    <property type="protein sequence ID" value="SMF87288.1"/>
    <property type="molecule type" value="Genomic_DNA"/>
</dbReference>
<dbReference type="AlphaFoldDB" id="A0A1X7HIQ6"/>
<keyword evidence="3 8" id="KW-0489">Methyltransferase</keyword>
<feature type="compositionally biased region" description="Gly residues" evidence="9">
    <location>
        <begin position="62"/>
        <end position="71"/>
    </location>
</feature>
<comment type="similarity">
    <text evidence="1 8">Belongs to the precorrin methyltransferase family.</text>
</comment>
<dbReference type="InterPro" id="IPR035996">
    <property type="entry name" value="4pyrrol_Methylase_sf"/>
</dbReference>
<name>A0A1X7HIQ6_9PROT</name>
<dbReference type="PANTHER" id="PTHR45790:SF3">
    <property type="entry name" value="S-ADENOSYL-L-METHIONINE-DEPENDENT UROPORPHYRINOGEN III METHYLTRANSFERASE, CHLOROPLASTIC"/>
    <property type="match status" value="1"/>
</dbReference>
<keyword evidence="4 8" id="KW-0808">Transferase</keyword>
<feature type="domain" description="Tetrapyrrole methylase" evidence="10">
    <location>
        <begin position="74"/>
        <end position="284"/>
    </location>
</feature>
<dbReference type="GO" id="GO:0032259">
    <property type="term" value="P:methylation"/>
    <property type="evidence" value="ECO:0007669"/>
    <property type="project" value="UniProtKB-KW"/>
</dbReference>
<dbReference type="Gene3D" id="3.30.950.10">
    <property type="entry name" value="Methyltransferase, Cobalt-precorrin-4 Transmethylase, Domain 2"/>
    <property type="match status" value="1"/>
</dbReference>
<reference evidence="11 12" key="1">
    <citation type="submission" date="2017-04" db="EMBL/GenBank/DDBJ databases">
        <authorList>
            <person name="Afonso C.L."/>
            <person name="Miller P.J."/>
            <person name="Scott M.A."/>
            <person name="Spackman E."/>
            <person name="Goraichik I."/>
            <person name="Dimitrov K.M."/>
            <person name="Suarez D.L."/>
            <person name="Swayne D.E."/>
        </authorList>
    </citation>
    <scope>NUCLEOTIDE SEQUENCE [LARGE SCALE GENOMIC DNA]</scope>
    <source>
        <strain evidence="11 12">A2P</strain>
    </source>
</reference>
<keyword evidence="5" id="KW-0949">S-adenosyl-L-methionine</keyword>
<evidence type="ECO:0000256" key="1">
    <source>
        <dbReference type="ARBA" id="ARBA00005879"/>
    </source>
</evidence>
<dbReference type="NCBIfam" id="TIGR01469">
    <property type="entry name" value="cobA_cysG_Cterm"/>
    <property type="match status" value="1"/>
</dbReference>
<dbReference type="InterPro" id="IPR014776">
    <property type="entry name" value="4pyrrole_Mease_sub2"/>
</dbReference>
<evidence type="ECO:0000256" key="7">
    <source>
        <dbReference type="ARBA" id="ARBA00025705"/>
    </source>
</evidence>
<evidence type="ECO:0000256" key="5">
    <source>
        <dbReference type="ARBA" id="ARBA00022691"/>
    </source>
</evidence>
<dbReference type="EC" id="2.1.1.107" evidence="2"/>
<dbReference type="InterPro" id="IPR014777">
    <property type="entry name" value="4pyrrole_Mease_sub1"/>
</dbReference>
<evidence type="ECO:0000256" key="2">
    <source>
        <dbReference type="ARBA" id="ARBA00012162"/>
    </source>
</evidence>
<dbReference type="Proteomes" id="UP000192936">
    <property type="component" value="Unassembled WGS sequence"/>
</dbReference>
<dbReference type="STRING" id="286727.SAMN02982917_6228"/>
<evidence type="ECO:0000256" key="8">
    <source>
        <dbReference type="RuleBase" id="RU003960"/>
    </source>
</evidence>
<evidence type="ECO:0000313" key="12">
    <source>
        <dbReference type="Proteomes" id="UP000192936"/>
    </source>
</evidence>
<sequence>MLISAKWRDGQTLPLPPGERVGVRGMRGGAYWDWVRAPFSVFARLSEKFSPSPQPSPRGGEGDTGGGGAGWGQVTLVGAGPGDPDLLTVAAVKALAAAEVVLYDALVGDGILDLAHTGAERICVGKRSGRHSLPQGEINALIAFHAQRGKRVVRLKGGDPMVFGRAGEEIEHLDSLGIPVRVIPGITAALGCAASTGLSLTKRGVSRAVTFVTAHGRDGERFEPDWARLADPQGTLAIYMGREQARAVGQGLTGAGLPATTPVLAVENGCRPDERRYWTTLGEMAEQGVAAGKGPTLLLVGEALRPRQVGAADALAETADSVDLRAFGDLSERFDHD</sequence>
<feature type="region of interest" description="Disordered" evidence="9">
    <location>
        <begin position="48"/>
        <end position="73"/>
    </location>
</feature>
<dbReference type="CDD" id="cd11642">
    <property type="entry name" value="SUMT"/>
    <property type="match status" value="1"/>
</dbReference>
<dbReference type="InterPro" id="IPR006366">
    <property type="entry name" value="CobA/CysG_C"/>
</dbReference>
<dbReference type="InterPro" id="IPR003043">
    <property type="entry name" value="Uropor_MeTrfase_CS"/>
</dbReference>
<dbReference type="SUPFAM" id="SSF53790">
    <property type="entry name" value="Tetrapyrrole methylase"/>
    <property type="match status" value="1"/>
</dbReference>
<evidence type="ECO:0000256" key="3">
    <source>
        <dbReference type="ARBA" id="ARBA00022603"/>
    </source>
</evidence>
<dbReference type="GO" id="GO:0019354">
    <property type="term" value="P:siroheme biosynthetic process"/>
    <property type="evidence" value="ECO:0007669"/>
    <property type="project" value="UniProtKB-UniPathway"/>
</dbReference>
<organism evidence="11 12">
    <name type="scientific">Azospirillum oryzae</name>
    <dbReference type="NCBI Taxonomy" id="286727"/>
    <lineage>
        <taxon>Bacteria</taxon>
        <taxon>Pseudomonadati</taxon>
        <taxon>Pseudomonadota</taxon>
        <taxon>Alphaproteobacteria</taxon>
        <taxon>Rhodospirillales</taxon>
        <taxon>Azospirillaceae</taxon>
        <taxon>Azospirillum</taxon>
    </lineage>
</organism>
<dbReference type="InterPro" id="IPR050161">
    <property type="entry name" value="Siro_Cobalamin_biosynth"/>
</dbReference>
<dbReference type="FunFam" id="3.40.1010.10:FF:000001">
    <property type="entry name" value="Siroheme synthase"/>
    <property type="match status" value="1"/>
</dbReference>
<evidence type="ECO:0000259" key="10">
    <source>
        <dbReference type="Pfam" id="PF00590"/>
    </source>
</evidence>
<dbReference type="UniPathway" id="UPA00262">
    <property type="reaction ID" value="UER00211"/>
</dbReference>
<evidence type="ECO:0000256" key="4">
    <source>
        <dbReference type="ARBA" id="ARBA00022679"/>
    </source>
</evidence>
<evidence type="ECO:0000313" key="11">
    <source>
        <dbReference type="EMBL" id="SMF87288.1"/>
    </source>
</evidence>
<accession>A0A1X7HIQ6</accession>
<gene>
    <name evidence="11" type="ORF">SAMN02982917_6228</name>
</gene>
<protein>
    <recommendedName>
        <fullName evidence="2">uroporphyrinogen-III C-methyltransferase</fullName>
        <ecNumber evidence="2">2.1.1.107</ecNumber>
    </recommendedName>
</protein>
<comment type="pathway">
    <text evidence="7">Porphyrin-containing compound metabolism; siroheme biosynthesis; precorrin-2 from uroporphyrinogen III: step 1/1.</text>
</comment>
<dbReference type="PROSITE" id="PS00840">
    <property type="entry name" value="SUMT_2"/>
    <property type="match status" value="1"/>
</dbReference>
<keyword evidence="6" id="KW-0627">Porphyrin biosynthesis</keyword>
<dbReference type="GO" id="GO:0004851">
    <property type="term" value="F:uroporphyrin-III C-methyltransferase activity"/>
    <property type="evidence" value="ECO:0007669"/>
    <property type="project" value="UniProtKB-EC"/>
</dbReference>
<dbReference type="Gene3D" id="3.40.1010.10">
    <property type="entry name" value="Cobalt-precorrin-4 Transmethylase, Domain 1"/>
    <property type="match status" value="1"/>
</dbReference>
<evidence type="ECO:0000256" key="9">
    <source>
        <dbReference type="SAM" id="MobiDB-lite"/>
    </source>
</evidence>
<proteinExistence type="inferred from homology"/>
<evidence type="ECO:0000256" key="6">
    <source>
        <dbReference type="ARBA" id="ARBA00023244"/>
    </source>
</evidence>
<dbReference type="InterPro" id="IPR000878">
    <property type="entry name" value="4pyrrol_Mease"/>
</dbReference>